<keyword evidence="11" id="KW-1185">Reference proteome</keyword>
<evidence type="ECO:0000256" key="8">
    <source>
        <dbReference type="ARBA" id="ARBA00023136"/>
    </source>
</evidence>
<evidence type="ECO:0000256" key="9">
    <source>
        <dbReference type="HAMAP-Rule" id="MF_00236"/>
    </source>
</evidence>
<protein>
    <recommendedName>
        <fullName evidence="9">Sec-independent protein translocase protein TatA</fullName>
    </recommendedName>
</protein>
<dbReference type="PANTHER" id="PTHR42982:SF1">
    <property type="entry name" value="SEC-INDEPENDENT PROTEIN TRANSLOCASE PROTEIN TATA"/>
    <property type="match status" value="1"/>
</dbReference>
<dbReference type="Proteomes" id="UP000193136">
    <property type="component" value="Unassembled WGS sequence"/>
</dbReference>
<evidence type="ECO:0000256" key="6">
    <source>
        <dbReference type="ARBA" id="ARBA00022989"/>
    </source>
</evidence>
<dbReference type="EMBL" id="NAAD01000012">
    <property type="protein sequence ID" value="ORJ59327.1"/>
    <property type="molecule type" value="Genomic_DNA"/>
</dbReference>
<evidence type="ECO:0000256" key="7">
    <source>
        <dbReference type="ARBA" id="ARBA00023010"/>
    </source>
</evidence>
<dbReference type="OrthoDB" id="9813726at2"/>
<proteinExistence type="inferred from homology"/>
<dbReference type="AlphaFoldDB" id="A0A1X0Y2K7"/>
<evidence type="ECO:0000256" key="2">
    <source>
        <dbReference type="ARBA" id="ARBA00022448"/>
    </source>
</evidence>
<name>A0A1X0Y2K7_9BACT</name>
<evidence type="ECO:0000256" key="3">
    <source>
        <dbReference type="ARBA" id="ARBA00022475"/>
    </source>
</evidence>
<comment type="subunit">
    <text evidence="9">Forms a complex with TatC.</text>
</comment>
<comment type="function">
    <text evidence="9">Part of the twin-arginine translocation (Tat) system that transports large folded proteins containing a characteristic twin-arginine motif in their signal peptide across membranes. TatA could form the protein-conducting channel of the Tat system.</text>
</comment>
<dbReference type="STRING" id="1969733.B5V00_10565"/>
<evidence type="ECO:0000256" key="1">
    <source>
        <dbReference type="ARBA" id="ARBA00004162"/>
    </source>
</evidence>
<comment type="subcellular location">
    <subcellularLocation>
        <location evidence="1 9">Cell membrane</location>
        <topology evidence="1 9">Single-pass membrane protein</topology>
    </subcellularLocation>
</comment>
<keyword evidence="5 9" id="KW-0653">Protein transport</keyword>
<gene>
    <name evidence="9" type="primary">tatA</name>
    <name evidence="10" type="ORF">B5V00_10565</name>
</gene>
<accession>A0A1X0Y2K7</accession>
<keyword evidence="6 9" id="KW-1133">Transmembrane helix</keyword>
<dbReference type="InterPro" id="IPR003369">
    <property type="entry name" value="TatA/B/E"/>
</dbReference>
<evidence type="ECO:0000313" key="10">
    <source>
        <dbReference type="EMBL" id="ORJ59327.1"/>
    </source>
</evidence>
<dbReference type="PANTHER" id="PTHR42982">
    <property type="entry name" value="SEC-INDEPENDENT PROTEIN TRANSLOCASE PROTEIN TATA"/>
    <property type="match status" value="1"/>
</dbReference>
<dbReference type="GO" id="GO:0008320">
    <property type="term" value="F:protein transmembrane transporter activity"/>
    <property type="evidence" value="ECO:0007669"/>
    <property type="project" value="UniProtKB-UniRule"/>
</dbReference>
<sequence length="61" mass="6410">MFGMGTTELMIIMAIVLVIFGAGKLPQVGGALGKGISNFKKGLNDAGEVEIEEVLVETEKN</sequence>
<dbReference type="HAMAP" id="MF_00236">
    <property type="entry name" value="TatA_E"/>
    <property type="match status" value="1"/>
</dbReference>
<evidence type="ECO:0000256" key="4">
    <source>
        <dbReference type="ARBA" id="ARBA00022692"/>
    </source>
</evidence>
<dbReference type="Pfam" id="PF02416">
    <property type="entry name" value="TatA_B_E"/>
    <property type="match status" value="1"/>
</dbReference>
<dbReference type="Gene3D" id="1.20.5.3310">
    <property type="match status" value="1"/>
</dbReference>
<dbReference type="NCBIfam" id="TIGR01411">
    <property type="entry name" value="tatAE"/>
    <property type="match status" value="1"/>
</dbReference>
<dbReference type="GO" id="GO:0033281">
    <property type="term" value="C:TAT protein transport complex"/>
    <property type="evidence" value="ECO:0007669"/>
    <property type="project" value="UniProtKB-UniRule"/>
</dbReference>
<organism evidence="10 11">
    <name type="scientific">Geothermobacter hydrogeniphilus</name>
    <dbReference type="NCBI Taxonomy" id="1969733"/>
    <lineage>
        <taxon>Bacteria</taxon>
        <taxon>Pseudomonadati</taxon>
        <taxon>Thermodesulfobacteriota</taxon>
        <taxon>Desulfuromonadia</taxon>
        <taxon>Desulfuromonadales</taxon>
        <taxon>Geothermobacteraceae</taxon>
        <taxon>Geothermobacter</taxon>
    </lineage>
</organism>
<evidence type="ECO:0000256" key="5">
    <source>
        <dbReference type="ARBA" id="ARBA00022927"/>
    </source>
</evidence>
<keyword evidence="4 9" id="KW-0812">Transmembrane</keyword>
<keyword evidence="3 9" id="KW-1003">Cell membrane</keyword>
<keyword evidence="7 9" id="KW-0811">Translocation</keyword>
<dbReference type="RefSeq" id="WP_085010757.1">
    <property type="nucleotide sequence ID" value="NZ_NAAD01000012.1"/>
</dbReference>
<dbReference type="GO" id="GO:0043953">
    <property type="term" value="P:protein transport by the Tat complex"/>
    <property type="evidence" value="ECO:0007669"/>
    <property type="project" value="UniProtKB-UniRule"/>
</dbReference>
<dbReference type="InterPro" id="IPR006312">
    <property type="entry name" value="TatA/E"/>
</dbReference>
<comment type="similarity">
    <text evidence="9">Belongs to the TatA/E family.</text>
</comment>
<comment type="caution">
    <text evidence="10">The sequence shown here is derived from an EMBL/GenBank/DDBJ whole genome shotgun (WGS) entry which is preliminary data.</text>
</comment>
<reference evidence="10 11" key="1">
    <citation type="submission" date="2017-03" db="EMBL/GenBank/DDBJ databases">
        <title>Genome sequence of Geothermobacter sp. EPR-M, Deep-Sea Iron Reducer.</title>
        <authorList>
            <person name="Tully B."/>
            <person name="Savalia P."/>
            <person name="Abuyen K."/>
            <person name="Baughan C."/>
            <person name="Romero E."/>
            <person name="Ronkowski C."/>
            <person name="Torres B."/>
            <person name="Tremblay J."/>
            <person name="Trujillo A."/>
            <person name="Tyler M."/>
            <person name="Perez-Rodriguez I."/>
            <person name="Amend J."/>
        </authorList>
    </citation>
    <scope>NUCLEOTIDE SEQUENCE [LARGE SCALE GENOMIC DNA]</scope>
    <source>
        <strain evidence="10 11">EPR-M</strain>
    </source>
</reference>
<evidence type="ECO:0000313" key="11">
    <source>
        <dbReference type="Proteomes" id="UP000193136"/>
    </source>
</evidence>
<keyword evidence="8 9" id="KW-0472">Membrane</keyword>
<keyword evidence="2 9" id="KW-0813">Transport</keyword>